<gene>
    <name evidence="1" type="ORF">BCV72DRAFT_305922</name>
</gene>
<dbReference type="Proteomes" id="UP000242414">
    <property type="component" value="Unassembled WGS sequence"/>
</dbReference>
<dbReference type="OrthoDB" id="2286618at2759"/>
<dbReference type="AlphaFoldDB" id="A0A1X0R1U0"/>
<name>A0A1X0R1U0_RHIZD</name>
<accession>A0A1X0R1U0</accession>
<organism evidence="1">
    <name type="scientific">Rhizopus microsporus var. microsporus</name>
    <dbReference type="NCBI Taxonomy" id="86635"/>
    <lineage>
        <taxon>Eukaryota</taxon>
        <taxon>Fungi</taxon>
        <taxon>Fungi incertae sedis</taxon>
        <taxon>Mucoromycota</taxon>
        <taxon>Mucoromycotina</taxon>
        <taxon>Mucoromycetes</taxon>
        <taxon>Mucorales</taxon>
        <taxon>Mucorineae</taxon>
        <taxon>Rhizopodaceae</taxon>
        <taxon>Rhizopus</taxon>
    </lineage>
</organism>
<sequence>MVLRRIMRKSTLGDEEFDPIVHADLHFVDVISTLLDLIISPRNLMQHTSLERTAATFSAVVTLNNLFLSSDDIIDLACLKE</sequence>
<proteinExistence type="predicted"/>
<evidence type="ECO:0000313" key="1">
    <source>
        <dbReference type="EMBL" id="ORE05982.1"/>
    </source>
</evidence>
<dbReference type="VEuPathDB" id="FungiDB:BCV72DRAFT_305922"/>
<reference evidence="1" key="1">
    <citation type="journal article" date="2016" name="Proc. Natl. Acad. Sci. U.S.A.">
        <title>Lipid metabolic changes in an early divergent fungus govern the establishment of a mutualistic symbiosis with endobacteria.</title>
        <authorList>
            <person name="Lastovetsky O.A."/>
            <person name="Gaspar M.L."/>
            <person name="Mondo S.J."/>
            <person name="LaButti K.M."/>
            <person name="Sandor L."/>
            <person name="Grigoriev I.V."/>
            <person name="Henry S.A."/>
            <person name="Pawlowska T.E."/>
        </authorList>
    </citation>
    <scope>NUCLEOTIDE SEQUENCE [LARGE SCALE GENOMIC DNA]</scope>
    <source>
        <strain evidence="1">ATCC 52814</strain>
    </source>
</reference>
<protein>
    <submittedName>
        <fullName evidence="1">Uncharacterized protein</fullName>
    </submittedName>
</protein>
<dbReference type="EMBL" id="KV921932">
    <property type="protein sequence ID" value="ORE05982.1"/>
    <property type="molecule type" value="Genomic_DNA"/>
</dbReference>